<protein>
    <recommendedName>
        <fullName evidence="5">AI-2E family transporter</fullName>
    </recommendedName>
</protein>
<evidence type="ECO:0000256" key="2">
    <source>
        <dbReference type="SAM" id="Phobius"/>
    </source>
</evidence>
<comment type="caution">
    <text evidence="3">The sequence shown here is derived from an EMBL/GenBank/DDBJ whole genome shotgun (WGS) entry which is preliminary data.</text>
</comment>
<keyword evidence="4" id="KW-1185">Reference proteome</keyword>
<dbReference type="EMBL" id="BAABHO010000021">
    <property type="protein sequence ID" value="GAA4791987.1"/>
    <property type="molecule type" value="Genomic_DNA"/>
</dbReference>
<keyword evidence="2" id="KW-0812">Transmembrane</keyword>
<dbReference type="Proteomes" id="UP001500928">
    <property type="component" value="Unassembled WGS sequence"/>
</dbReference>
<name>A0ABP9B8Z0_9PSEU</name>
<accession>A0ABP9B8Z0</accession>
<feature type="transmembrane region" description="Helical" evidence="2">
    <location>
        <begin position="71"/>
        <end position="90"/>
    </location>
</feature>
<sequence>MSIPATPRAAPDVPPLDLTTPKDRRTPMALPWPHSTPTLPRPVPAPAAARTTERTGTINRLGAAARRSPRLAAVGAFATNPLTALVVMLIGLALLFVLPLVGLPFVAVVVLPAVVYHLRPERRTALRRPLG</sequence>
<keyword evidence="2" id="KW-0472">Membrane</keyword>
<evidence type="ECO:0000313" key="3">
    <source>
        <dbReference type="EMBL" id="GAA4791987.1"/>
    </source>
</evidence>
<evidence type="ECO:0000313" key="4">
    <source>
        <dbReference type="Proteomes" id="UP001500928"/>
    </source>
</evidence>
<proteinExistence type="predicted"/>
<keyword evidence="2" id="KW-1133">Transmembrane helix</keyword>
<gene>
    <name evidence="3" type="ORF">GCM10023200_29080</name>
</gene>
<feature type="transmembrane region" description="Helical" evidence="2">
    <location>
        <begin position="96"/>
        <end position="118"/>
    </location>
</feature>
<evidence type="ECO:0000256" key="1">
    <source>
        <dbReference type="SAM" id="MobiDB-lite"/>
    </source>
</evidence>
<reference evidence="4" key="1">
    <citation type="journal article" date="2019" name="Int. J. Syst. Evol. Microbiol.">
        <title>The Global Catalogue of Microorganisms (GCM) 10K type strain sequencing project: providing services to taxonomists for standard genome sequencing and annotation.</title>
        <authorList>
            <consortium name="The Broad Institute Genomics Platform"/>
            <consortium name="The Broad Institute Genome Sequencing Center for Infectious Disease"/>
            <person name="Wu L."/>
            <person name="Ma J."/>
        </authorList>
    </citation>
    <scope>NUCLEOTIDE SEQUENCE [LARGE SCALE GENOMIC DNA]</scope>
    <source>
        <strain evidence="4">JCM 17979</strain>
    </source>
</reference>
<organism evidence="3 4">
    <name type="scientific">Actinomycetospora chlora</name>
    <dbReference type="NCBI Taxonomy" id="663608"/>
    <lineage>
        <taxon>Bacteria</taxon>
        <taxon>Bacillati</taxon>
        <taxon>Actinomycetota</taxon>
        <taxon>Actinomycetes</taxon>
        <taxon>Pseudonocardiales</taxon>
        <taxon>Pseudonocardiaceae</taxon>
        <taxon>Actinomycetospora</taxon>
    </lineage>
</organism>
<evidence type="ECO:0008006" key="5">
    <source>
        <dbReference type="Google" id="ProtNLM"/>
    </source>
</evidence>
<feature type="region of interest" description="Disordered" evidence="1">
    <location>
        <begin position="1"/>
        <end position="54"/>
    </location>
</feature>